<accession>G2DXB9</accession>
<comment type="caution">
    <text evidence="2">The sequence shown here is derived from an EMBL/GenBank/DDBJ whole genome shotgun (WGS) entry which is preliminary data.</text>
</comment>
<protein>
    <recommendedName>
        <fullName evidence="4">Decaheme-associated outer membrane protein, MtrB/PioB family</fullName>
    </recommendedName>
</protein>
<organism evidence="2 3">
    <name type="scientific">Thiorhodococcus drewsii AZ1</name>
    <dbReference type="NCBI Taxonomy" id="765913"/>
    <lineage>
        <taxon>Bacteria</taxon>
        <taxon>Pseudomonadati</taxon>
        <taxon>Pseudomonadota</taxon>
        <taxon>Gammaproteobacteria</taxon>
        <taxon>Chromatiales</taxon>
        <taxon>Chromatiaceae</taxon>
        <taxon>Thiorhodococcus</taxon>
    </lineage>
</organism>
<evidence type="ECO:0000256" key="1">
    <source>
        <dbReference type="SAM" id="MobiDB-lite"/>
    </source>
</evidence>
<dbReference type="InterPro" id="IPR020016">
    <property type="entry name" value="Decahaem-assoc_OM_MtrB/PioB"/>
</dbReference>
<dbReference type="AlphaFoldDB" id="G2DXB9"/>
<evidence type="ECO:0000313" key="3">
    <source>
        <dbReference type="Proteomes" id="UP000004200"/>
    </source>
</evidence>
<feature type="region of interest" description="Disordered" evidence="1">
    <location>
        <begin position="1"/>
        <end position="22"/>
    </location>
</feature>
<sequence>MNRTLSEGLCHDPLRGQCGRKTGRDEMKSWRTTLALCVSAAVAQMIAVPVRADSAAGVGEHLGNALNPLTLKTVPEHDPDGLDAWPDERTPTGKLLGWPAKVPETSSAGDGWVYHGQIEIGGMATGGDTDNAWFRTYKDLPDSGLYLNNFSVQAEQLGKGKGYFFEALGGGVGYRDQFEGISLGRYNDWSVKFFYNETPHVFTNRYRSLWSGVGSSNLTLNGVPAGGVGVKNADGTMNATDSQTATVAGLRSAIEAVEDSELSLVRETGGVSFDKYLSSKWRFIGRYSLEHRDGSRPFGAVFGGGGGGGSVEIPESIDYDTHDILAMLRFDDGKNSLNLQTNVSLFRNNIDTLTFENPLYVSTNTVAASSGVLDPTRFTSGRYDLYPDNDFYNIKAEYGRSMPEWYHSRFTATVSLSKMKQNDHLIAPTTSDLSGISINGVSAENNWNTTSALSRQRAGAEIDTRLFDVAFSMRPTDKLGLDTKIRYYETDNKTDYLACNPLTGQWGRLLNDGTGGAFAFPNTSAGNNPAGTLATAYDSAGCNLNAVKALGLVPSSGASNIRNVPYEYSKTNVEFGGEYRLARGQTITGHIEREQYKREHRERDSTWEDRLKIGYLNRAYQWGTIRGSAEVGRRRGDSYDPDPYEEFFSVSLGPEPTADVTNLFSWIHAMKSFRKFDLADRDRLALDLRLDLIARHDLDVGISGQYRQNRFPDSDFGRKDDQTLGTASLDVNWQPSDKLGLYGYYSYQRSSMTQSSIQPNGCVIGNYYYFYSDGAVASGSTPTAPARSGASLVDTVLVSSGNWSSQCSDHAANSPLWTESRKWTVDYDDTNHAVGLGGRYDFGFARLELDYSYVTGTSSLDYSYNDAALGLSSAVVALAGGGMPDSDYNQHTLGLNLVFPISKSVALRAIYRYEQGSVDDWHYAGVAANPVPTDSGSQAVYLDAGSQDYHDNTVGLLVQVNF</sequence>
<dbReference type="Proteomes" id="UP000004200">
    <property type="component" value="Unassembled WGS sequence"/>
</dbReference>
<dbReference type="EMBL" id="AFWT01000003">
    <property type="protein sequence ID" value="EGV33473.1"/>
    <property type="molecule type" value="Genomic_DNA"/>
</dbReference>
<dbReference type="Pfam" id="PF11854">
    <property type="entry name" value="MtrB_PioB"/>
    <property type="match status" value="1"/>
</dbReference>
<dbReference type="SUPFAM" id="SSF56935">
    <property type="entry name" value="Porins"/>
    <property type="match status" value="1"/>
</dbReference>
<evidence type="ECO:0000313" key="2">
    <source>
        <dbReference type="EMBL" id="EGV33473.1"/>
    </source>
</evidence>
<gene>
    <name evidence="2" type="ORF">ThidrDRAFT_0680</name>
</gene>
<reference evidence="2 3" key="1">
    <citation type="submission" date="2011-06" db="EMBL/GenBank/DDBJ databases">
        <title>The draft genome of Thiorhodococcus drewsii AZ1.</title>
        <authorList>
            <consortium name="US DOE Joint Genome Institute (JGI-PGF)"/>
            <person name="Lucas S."/>
            <person name="Han J."/>
            <person name="Lapidus A."/>
            <person name="Cheng J.-F."/>
            <person name="Goodwin L."/>
            <person name="Pitluck S."/>
            <person name="Peters L."/>
            <person name="Land M.L."/>
            <person name="Hauser L."/>
            <person name="Vogl K."/>
            <person name="Liu Z."/>
            <person name="Imhoff J."/>
            <person name="Thiel V."/>
            <person name="Frigaard N.-U."/>
            <person name="Bryant D.A."/>
            <person name="Woyke T.J."/>
        </authorList>
    </citation>
    <scope>NUCLEOTIDE SEQUENCE [LARGE SCALE GENOMIC DNA]</scope>
    <source>
        <strain evidence="2 3">AZ1</strain>
    </source>
</reference>
<name>G2DXB9_9GAMM</name>
<keyword evidence="3" id="KW-1185">Reference proteome</keyword>
<dbReference type="STRING" id="765913.ThidrDRAFT_0680"/>
<proteinExistence type="predicted"/>
<evidence type="ECO:0008006" key="4">
    <source>
        <dbReference type="Google" id="ProtNLM"/>
    </source>
</evidence>
<dbReference type="eggNOG" id="COG3637">
    <property type="taxonomic scope" value="Bacteria"/>
</dbReference>